<feature type="signal peptide" evidence="5">
    <location>
        <begin position="1"/>
        <end position="17"/>
    </location>
</feature>
<evidence type="ECO:0000313" key="8">
    <source>
        <dbReference type="Proteomes" id="UP000034071"/>
    </source>
</evidence>
<name>A0A0F6RCT3_9GAMM</name>
<sequence length="221" mass="23699">MKKFTSMKKTFVTASLAALVASGCTVLDPYTGEEKTSKAVKYGAVGAVVCGLIGATENSKHARNAALGCGAIGAGVGAYMDHQEAELREELAGTGVGVQRNGDKIQLIMPGDITFDTDRHDVSADFYPVLDSVAKVLYKYVDTDLEVAGFTDSVGSDAYNQTLSEKRASSVASYLRQREIQAGRLHVKGFGERYPIASNENASGRSKNRRVELTIIPQEPR</sequence>
<evidence type="ECO:0000313" key="7">
    <source>
        <dbReference type="EMBL" id="AKE52311.1"/>
    </source>
</evidence>
<dbReference type="HOGENOM" id="CLU_016890_6_2_6"/>
<dbReference type="PROSITE" id="PS51257">
    <property type="entry name" value="PROKAR_LIPOPROTEIN"/>
    <property type="match status" value="1"/>
</dbReference>
<dbReference type="PRINTS" id="PR01021">
    <property type="entry name" value="OMPADOMAIN"/>
</dbReference>
<dbReference type="PANTHER" id="PTHR30329">
    <property type="entry name" value="STATOR ELEMENT OF FLAGELLAR MOTOR COMPLEX"/>
    <property type="match status" value="1"/>
</dbReference>
<accession>A0A0F6RCT3</accession>
<comment type="subcellular location">
    <subcellularLocation>
        <location evidence="1">Cell outer membrane</location>
    </subcellularLocation>
</comment>
<evidence type="ECO:0000259" key="6">
    <source>
        <dbReference type="PROSITE" id="PS51123"/>
    </source>
</evidence>
<evidence type="ECO:0000256" key="2">
    <source>
        <dbReference type="ARBA" id="ARBA00023136"/>
    </source>
</evidence>
<dbReference type="InterPro" id="IPR008816">
    <property type="entry name" value="Gly_zipper_2TM_dom"/>
</dbReference>
<keyword evidence="5" id="KW-0732">Signal</keyword>
<gene>
    <name evidence="7" type="ORF">TQ33_1359</name>
</gene>
<feature type="domain" description="OmpA-like" evidence="6">
    <location>
        <begin position="102"/>
        <end position="219"/>
    </location>
</feature>
<evidence type="ECO:0000256" key="5">
    <source>
        <dbReference type="SAM" id="SignalP"/>
    </source>
</evidence>
<dbReference type="Gene3D" id="3.30.1330.60">
    <property type="entry name" value="OmpA-like domain"/>
    <property type="match status" value="1"/>
</dbReference>
<keyword evidence="2 4" id="KW-0472">Membrane</keyword>
<dbReference type="CDD" id="cd07185">
    <property type="entry name" value="OmpA_C-like"/>
    <property type="match status" value="1"/>
</dbReference>
<dbReference type="STRING" id="914150.TQ33_1359"/>
<dbReference type="EMBL" id="CP010975">
    <property type="protein sequence ID" value="AKE52311.1"/>
    <property type="molecule type" value="Genomic_DNA"/>
</dbReference>
<dbReference type="InterPro" id="IPR050330">
    <property type="entry name" value="Bact_OuterMem_StrucFunc"/>
</dbReference>
<dbReference type="Pfam" id="PF00691">
    <property type="entry name" value="OmpA"/>
    <property type="match status" value="1"/>
</dbReference>
<dbReference type="KEGG" id="kge:TQ33_1359"/>
<dbReference type="SUPFAM" id="SSF103088">
    <property type="entry name" value="OmpA-like"/>
    <property type="match status" value="1"/>
</dbReference>
<dbReference type="PROSITE" id="PS51123">
    <property type="entry name" value="OMPA_2"/>
    <property type="match status" value="1"/>
</dbReference>
<dbReference type="InterPro" id="IPR006665">
    <property type="entry name" value="OmpA-like"/>
</dbReference>
<dbReference type="GO" id="GO:0009279">
    <property type="term" value="C:cell outer membrane"/>
    <property type="evidence" value="ECO:0007669"/>
    <property type="project" value="UniProtKB-SubCell"/>
</dbReference>
<dbReference type="PRINTS" id="PR01023">
    <property type="entry name" value="NAFLGMOTY"/>
</dbReference>
<reference evidence="7 8" key="1">
    <citation type="submission" date="2015-02" db="EMBL/GenBank/DDBJ databases">
        <title>Complete genome sequence of Kangiella geojedonensis strain YCS-5T.</title>
        <authorList>
            <person name="Kim K.M."/>
        </authorList>
    </citation>
    <scope>NUCLEOTIDE SEQUENCE [LARGE SCALE GENOMIC DNA]</scope>
    <source>
        <strain evidence="7 8">YCS-5</strain>
    </source>
</reference>
<dbReference type="Pfam" id="PF05433">
    <property type="entry name" value="Rick_17kDa_Anti"/>
    <property type="match status" value="1"/>
</dbReference>
<proteinExistence type="predicted"/>
<dbReference type="PATRIC" id="fig|914150.5.peg.1376"/>
<dbReference type="InterPro" id="IPR036737">
    <property type="entry name" value="OmpA-like_sf"/>
</dbReference>
<dbReference type="AlphaFoldDB" id="A0A0F6RCT3"/>
<keyword evidence="8" id="KW-1185">Reference proteome</keyword>
<dbReference type="InterPro" id="IPR006690">
    <property type="entry name" value="OMPA-like_CS"/>
</dbReference>
<protein>
    <submittedName>
        <fullName evidence="7">Membrane protein</fullName>
    </submittedName>
</protein>
<dbReference type="PANTHER" id="PTHR30329:SF21">
    <property type="entry name" value="LIPOPROTEIN YIAD-RELATED"/>
    <property type="match status" value="1"/>
</dbReference>
<evidence type="ECO:0000256" key="4">
    <source>
        <dbReference type="PROSITE-ProRule" id="PRU00473"/>
    </source>
</evidence>
<dbReference type="PROSITE" id="PS01068">
    <property type="entry name" value="OMPA_1"/>
    <property type="match status" value="1"/>
</dbReference>
<evidence type="ECO:0000256" key="3">
    <source>
        <dbReference type="ARBA" id="ARBA00023237"/>
    </source>
</evidence>
<feature type="chain" id="PRO_5002508962" evidence="5">
    <location>
        <begin position="18"/>
        <end position="221"/>
    </location>
</feature>
<organism evidence="7 8">
    <name type="scientific">Kangiella geojedonensis</name>
    <dbReference type="NCBI Taxonomy" id="914150"/>
    <lineage>
        <taxon>Bacteria</taxon>
        <taxon>Pseudomonadati</taxon>
        <taxon>Pseudomonadota</taxon>
        <taxon>Gammaproteobacteria</taxon>
        <taxon>Kangiellales</taxon>
        <taxon>Kangiellaceae</taxon>
        <taxon>Kangiella</taxon>
    </lineage>
</organism>
<keyword evidence="3" id="KW-0998">Cell outer membrane</keyword>
<dbReference type="Proteomes" id="UP000034071">
    <property type="component" value="Chromosome"/>
</dbReference>
<evidence type="ECO:0000256" key="1">
    <source>
        <dbReference type="ARBA" id="ARBA00004442"/>
    </source>
</evidence>
<dbReference type="InterPro" id="IPR006664">
    <property type="entry name" value="OMP_bac"/>
</dbReference>